<dbReference type="RefSeq" id="WP_073614700.1">
    <property type="nucleotide sequence ID" value="NZ_FRFE01000016.1"/>
</dbReference>
<dbReference type="SMART" id="SM00867">
    <property type="entry name" value="YceI"/>
    <property type="match status" value="1"/>
</dbReference>
<dbReference type="STRING" id="1121416.SAMN02745220_03232"/>
<dbReference type="InterPro" id="IPR007372">
    <property type="entry name" value="Lipid/polyisoprenoid-bd_YceI"/>
</dbReference>
<dbReference type="PANTHER" id="PTHR34406">
    <property type="entry name" value="PROTEIN YCEI"/>
    <property type="match status" value="1"/>
</dbReference>
<evidence type="ECO:0000256" key="1">
    <source>
        <dbReference type="SAM" id="SignalP"/>
    </source>
</evidence>
<gene>
    <name evidence="3" type="ORF">SAMN02745220_03232</name>
</gene>
<feature type="signal peptide" evidence="1">
    <location>
        <begin position="1"/>
        <end position="24"/>
    </location>
</feature>
<evidence type="ECO:0000313" key="4">
    <source>
        <dbReference type="Proteomes" id="UP000184603"/>
    </source>
</evidence>
<sequence length="196" mass="21467">MKKRISMSLAGLLLFFVLSVPAYAANWETDNAHSNFYFTVDHIFSKVRGFFADYTADIVFDQENPEAAKFVFVIKTDSVDTNIAKRDKHLQSPDFFDAATFPEMKFTSTSVKDLGSGRLEVIGRLAVKGAEHDIVLPLVFAGIKDHPAAKGKKVIGFNGTVVLDRLKLGVGSGKFFDMGVVGKDVEVLVTLEALGD</sequence>
<protein>
    <submittedName>
        <fullName evidence="3">Polyisoprenoid-binding protein YceI</fullName>
    </submittedName>
</protein>
<dbReference type="Gene3D" id="2.40.128.110">
    <property type="entry name" value="Lipid/polyisoprenoid-binding, YceI-like"/>
    <property type="match status" value="1"/>
</dbReference>
<dbReference type="Pfam" id="PF04264">
    <property type="entry name" value="YceI"/>
    <property type="match status" value="1"/>
</dbReference>
<name>A0A1M7YBZ7_9BACT</name>
<feature type="chain" id="PRO_5012161467" evidence="1">
    <location>
        <begin position="25"/>
        <end position="196"/>
    </location>
</feature>
<proteinExistence type="predicted"/>
<keyword evidence="1" id="KW-0732">Signal</keyword>
<feature type="domain" description="Lipid/polyisoprenoid-binding YceI-like" evidence="2">
    <location>
        <begin position="26"/>
        <end position="194"/>
    </location>
</feature>
<dbReference type="PANTHER" id="PTHR34406:SF1">
    <property type="entry name" value="PROTEIN YCEI"/>
    <property type="match status" value="1"/>
</dbReference>
<organism evidence="3 4">
    <name type="scientific">Desulfopila aestuarii DSM 18488</name>
    <dbReference type="NCBI Taxonomy" id="1121416"/>
    <lineage>
        <taxon>Bacteria</taxon>
        <taxon>Pseudomonadati</taxon>
        <taxon>Thermodesulfobacteriota</taxon>
        <taxon>Desulfobulbia</taxon>
        <taxon>Desulfobulbales</taxon>
        <taxon>Desulfocapsaceae</taxon>
        <taxon>Desulfopila</taxon>
    </lineage>
</organism>
<dbReference type="EMBL" id="FRFE01000016">
    <property type="protein sequence ID" value="SHO50038.1"/>
    <property type="molecule type" value="Genomic_DNA"/>
</dbReference>
<dbReference type="OrthoDB" id="9811006at2"/>
<dbReference type="InterPro" id="IPR036761">
    <property type="entry name" value="TTHA0802/YceI-like_sf"/>
</dbReference>
<reference evidence="3 4" key="1">
    <citation type="submission" date="2016-12" db="EMBL/GenBank/DDBJ databases">
        <authorList>
            <person name="Song W.-J."/>
            <person name="Kurnit D.M."/>
        </authorList>
    </citation>
    <scope>NUCLEOTIDE SEQUENCE [LARGE SCALE GENOMIC DNA]</scope>
    <source>
        <strain evidence="3 4">DSM 18488</strain>
    </source>
</reference>
<evidence type="ECO:0000259" key="2">
    <source>
        <dbReference type="SMART" id="SM00867"/>
    </source>
</evidence>
<dbReference type="AlphaFoldDB" id="A0A1M7YBZ7"/>
<dbReference type="SUPFAM" id="SSF101874">
    <property type="entry name" value="YceI-like"/>
    <property type="match status" value="1"/>
</dbReference>
<accession>A0A1M7YBZ7</accession>
<keyword evidence="4" id="KW-1185">Reference proteome</keyword>
<dbReference type="Proteomes" id="UP000184603">
    <property type="component" value="Unassembled WGS sequence"/>
</dbReference>
<evidence type="ECO:0000313" key="3">
    <source>
        <dbReference type="EMBL" id="SHO50038.1"/>
    </source>
</evidence>